<reference evidence="4" key="1">
    <citation type="submission" date="2020-04" db="EMBL/GenBank/DDBJ databases">
        <authorList>
            <person name="Alioto T."/>
            <person name="Alioto T."/>
            <person name="Gomez Garrido J."/>
        </authorList>
    </citation>
    <scope>NUCLEOTIDE SEQUENCE</scope>
    <source>
        <strain evidence="4">A484AB</strain>
    </source>
</reference>
<dbReference type="PANTHER" id="PTHR10574:SF274">
    <property type="entry name" value="USHERIN"/>
    <property type="match status" value="1"/>
</dbReference>
<evidence type="ECO:0000313" key="5">
    <source>
        <dbReference type="Proteomes" id="UP001152795"/>
    </source>
</evidence>
<dbReference type="Pfam" id="PF13385">
    <property type="entry name" value="Laminin_G_3"/>
    <property type="match status" value="1"/>
</dbReference>
<keyword evidence="3" id="KW-0424">Laminin EGF-like domain</keyword>
<dbReference type="SUPFAM" id="SSF49785">
    <property type="entry name" value="Galactose-binding domain-like"/>
    <property type="match status" value="1"/>
</dbReference>
<gene>
    <name evidence="4" type="ORF">PACLA_8A016468</name>
</gene>
<dbReference type="InterPro" id="IPR013320">
    <property type="entry name" value="ConA-like_dom_sf"/>
</dbReference>
<dbReference type="Proteomes" id="UP001152795">
    <property type="component" value="Unassembled WGS sequence"/>
</dbReference>
<dbReference type="AlphaFoldDB" id="A0A7D9L2Y9"/>
<name>A0A7D9L2Y9_PARCT</name>
<organism evidence="4 5">
    <name type="scientific">Paramuricea clavata</name>
    <name type="common">Red gorgonian</name>
    <name type="synonym">Violescent sea-whip</name>
    <dbReference type="NCBI Taxonomy" id="317549"/>
    <lineage>
        <taxon>Eukaryota</taxon>
        <taxon>Metazoa</taxon>
        <taxon>Cnidaria</taxon>
        <taxon>Anthozoa</taxon>
        <taxon>Octocorallia</taxon>
        <taxon>Malacalcyonacea</taxon>
        <taxon>Plexauridae</taxon>
        <taxon>Paramuricea</taxon>
    </lineage>
</organism>
<dbReference type="PROSITE" id="PS51117">
    <property type="entry name" value="LAMININ_NTER"/>
    <property type="match status" value="1"/>
</dbReference>
<dbReference type="GO" id="GO:0009887">
    <property type="term" value="P:animal organ morphogenesis"/>
    <property type="evidence" value="ECO:0007669"/>
    <property type="project" value="TreeGrafter"/>
</dbReference>
<dbReference type="InterPro" id="IPR008979">
    <property type="entry name" value="Galactose-bd-like_sf"/>
</dbReference>
<dbReference type="OrthoDB" id="5984158at2759"/>
<evidence type="ECO:0000256" key="3">
    <source>
        <dbReference type="ARBA" id="ARBA00023292"/>
    </source>
</evidence>
<dbReference type="SMART" id="SM00560">
    <property type="entry name" value="LamGL"/>
    <property type="match status" value="1"/>
</dbReference>
<dbReference type="EMBL" id="CACRXK020011717">
    <property type="protein sequence ID" value="CAB4021933.1"/>
    <property type="molecule type" value="Genomic_DNA"/>
</dbReference>
<accession>A0A7D9L2Y9</accession>
<keyword evidence="1" id="KW-0732">Signal</keyword>
<dbReference type="InterPro" id="IPR006558">
    <property type="entry name" value="LamG-like"/>
</dbReference>
<dbReference type="Pfam" id="PF00055">
    <property type="entry name" value="Laminin_N"/>
    <property type="match status" value="1"/>
</dbReference>
<evidence type="ECO:0000313" key="4">
    <source>
        <dbReference type="EMBL" id="CAB4021933.1"/>
    </source>
</evidence>
<dbReference type="InterPro" id="IPR050440">
    <property type="entry name" value="Laminin/Netrin_ECM"/>
</dbReference>
<evidence type="ECO:0000256" key="1">
    <source>
        <dbReference type="ARBA" id="ARBA00022729"/>
    </source>
</evidence>
<comment type="caution">
    <text evidence="4">The sequence shown here is derived from an EMBL/GenBank/DDBJ whole genome shotgun (WGS) entry which is preliminary data.</text>
</comment>
<dbReference type="Gene3D" id="2.60.120.200">
    <property type="match status" value="1"/>
</dbReference>
<dbReference type="GO" id="GO:0009888">
    <property type="term" value="P:tissue development"/>
    <property type="evidence" value="ECO:0007669"/>
    <property type="project" value="TreeGrafter"/>
</dbReference>
<dbReference type="InterPro" id="IPR008211">
    <property type="entry name" value="Laminin_N"/>
</dbReference>
<keyword evidence="5" id="KW-1185">Reference proteome</keyword>
<feature type="non-terminal residue" evidence="4">
    <location>
        <position position="419"/>
    </location>
</feature>
<dbReference type="Gene3D" id="2.60.120.260">
    <property type="entry name" value="Galactose-binding domain-like"/>
    <property type="match status" value="1"/>
</dbReference>
<proteinExistence type="predicted"/>
<sequence>MGHTAHFLVVLSACFLAFCEARYFPKLRDFAEKSSIKASSTCGETETNYCDAKTLSRPSCTEKVCKYACCPTCSDALPNARNLAAGIKMDIYDGQPRPGTTGNSLGFNGQRGSYIEVRRLPSVDHKTKGFTICVWVNQTSGNQGTIFTKSPPTTLSVIYGIVLEDFSVTLYYTSVGSNSTENIRVTPLASQYPADPDGWHFICVMVVDTELSYFLDGAYVGTDVLLKNTIADDRGRARVGQMFSGSQQYSGLMQDLFFYNKALTNREVTEVYTGAFPTTYIASECRCPPTHPKISVRLPGRKCAKNWDNSERDLASRLADTAHPVEFATDGDNWSYWLSKDVDQVTIDVDLMYGQIQMFHIVSQFYGPIPAAILIERSLNYGETYEAWQYYAVDCQKSFGMANNGALSQPDSVNCQQQD</sequence>
<evidence type="ECO:0000256" key="2">
    <source>
        <dbReference type="ARBA" id="ARBA00023157"/>
    </source>
</evidence>
<dbReference type="PANTHER" id="PTHR10574">
    <property type="entry name" value="NETRIN/LAMININ-RELATED"/>
    <property type="match status" value="1"/>
</dbReference>
<dbReference type="SUPFAM" id="SSF49899">
    <property type="entry name" value="Concanavalin A-like lectins/glucanases"/>
    <property type="match status" value="1"/>
</dbReference>
<keyword evidence="2" id="KW-1015">Disulfide bond</keyword>
<protein>
    <submittedName>
        <fullName evidence="4">Uncharacterized protein</fullName>
    </submittedName>
</protein>